<comment type="similarity">
    <text evidence="1 6">Belongs to the cytochrome P450 family.</text>
</comment>
<evidence type="ECO:0000256" key="4">
    <source>
        <dbReference type="ARBA" id="ARBA00023004"/>
    </source>
</evidence>
<proteinExistence type="inferred from homology"/>
<comment type="cofactor">
    <cofactor evidence="5">
        <name>heme</name>
        <dbReference type="ChEBI" id="CHEBI:30413"/>
    </cofactor>
</comment>
<dbReference type="EMBL" id="JBCNJP010000025">
    <property type="protein sequence ID" value="KAK9056230.1"/>
    <property type="molecule type" value="Genomic_DNA"/>
</dbReference>
<dbReference type="CDD" id="cd11073">
    <property type="entry name" value="CYP76-like"/>
    <property type="match status" value="1"/>
</dbReference>
<dbReference type="FunFam" id="1.10.630.10:FF:000007">
    <property type="entry name" value="Cytochrome P450 76C4"/>
    <property type="match status" value="1"/>
</dbReference>
<dbReference type="GO" id="GO:0016705">
    <property type="term" value="F:oxidoreductase activity, acting on paired donors, with incorporation or reduction of molecular oxygen"/>
    <property type="evidence" value="ECO:0007669"/>
    <property type="project" value="InterPro"/>
</dbReference>
<keyword evidence="6" id="KW-0503">Monooxygenase</keyword>
<feature type="binding site" description="axial binding residue" evidence="5">
    <location>
        <position position="442"/>
    </location>
    <ligand>
        <name>heme</name>
        <dbReference type="ChEBI" id="CHEBI:30413"/>
    </ligand>
    <ligandPart>
        <name>Fe</name>
        <dbReference type="ChEBI" id="CHEBI:18248"/>
    </ligandPart>
</feature>
<evidence type="ECO:0000256" key="6">
    <source>
        <dbReference type="RuleBase" id="RU000461"/>
    </source>
</evidence>
<evidence type="ECO:0000256" key="1">
    <source>
        <dbReference type="ARBA" id="ARBA00010617"/>
    </source>
</evidence>
<dbReference type="Pfam" id="PF00067">
    <property type="entry name" value="p450"/>
    <property type="match status" value="1"/>
</dbReference>
<keyword evidence="5 6" id="KW-0349">Heme</keyword>
<dbReference type="InterPro" id="IPR001128">
    <property type="entry name" value="Cyt_P450"/>
</dbReference>
<dbReference type="GO" id="GO:0020037">
    <property type="term" value="F:heme binding"/>
    <property type="evidence" value="ECO:0007669"/>
    <property type="project" value="InterPro"/>
</dbReference>
<dbReference type="PRINTS" id="PR00385">
    <property type="entry name" value="P450"/>
</dbReference>
<dbReference type="AlphaFoldDB" id="A0AAP0CGL3"/>
<dbReference type="SUPFAM" id="SSF48264">
    <property type="entry name" value="Cytochrome P450"/>
    <property type="match status" value="1"/>
</dbReference>
<reference evidence="8 9" key="1">
    <citation type="submission" date="2024-04" db="EMBL/GenBank/DDBJ databases">
        <title>The reference genome of an endangered Asteraceae, Deinandra increscens subsp. villosa, native to the Central Coast of California.</title>
        <authorList>
            <person name="Guilliams M."/>
            <person name="Hasenstab-Lehman K."/>
            <person name="Meyer R."/>
            <person name="Mcevoy S."/>
        </authorList>
    </citation>
    <scope>NUCLEOTIDE SEQUENCE [LARGE SCALE GENOMIC DNA]</scope>
    <source>
        <tissue evidence="8">Leaf</tissue>
    </source>
</reference>
<organism evidence="8 9">
    <name type="scientific">Deinandra increscens subsp. villosa</name>
    <dbReference type="NCBI Taxonomy" id="3103831"/>
    <lineage>
        <taxon>Eukaryota</taxon>
        <taxon>Viridiplantae</taxon>
        <taxon>Streptophyta</taxon>
        <taxon>Embryophyta</taxon>
        <taxon>Tracheophyta</taxon>
        <taxon>Spermatophyta</taxon>
        <taxon>Magnoliopsida</taxon>
        <taxon>eudicotyledons</taxon>
        <taxon>Gunneridae</taxon>
        <taxon>Pentapetalae</taxon>
        <taxon>asterids</taxon>
        <taxon>campanulids</taxon>
        <taxon>Asterales</taxon>
        <taxon>Asteraceae</taxon>
        <taxon>Asteroideae</taxon>
        <taxon>Heliantheae alliance</taxon>
        <taxon>Madieae</taxon>
        <taxon>Madiinae</taxon>
        <taxon>Deinandra</taxon>
    </lineage>
</organism>
<keyword evidence="2 5" id="KW-0479">Metal-binding</keyword>
<sequence>MDYSIFFLLLSFFLILVYALTVPGHHNSRLPPGPYPFPIIGNLLKLGDKPHHSLATLSKRYGPLMSLKLGSRTTIVISSPEIAKEFFHTHDRSFSSRSIPEAARVVEHHKFSIVWLPAGDQWRRLRRITKENLFSTQCLDTSELLREEKVHELIDHVDGCSKHQKVVNVGAAAFTTMLNIFSNLVFSTNFAQYDSTSSQEFKDTVWALMEVGGRPNLVDYFPILKPMDPQGLVQWVYVCGKKLLTIFDVIIDQRLERRSISSFYDGTSSVDVLESLLDLNLKDEHEFGRDDMRHLILDIFMAGTDTISSTLEWAMSELIRNPNKMEMARSELDKLTKNENKIIQEHDISQLRYLQSIIKETLRLHPPAPFLIPHQAIHDVEVLGFIVPKNAQILCNVWAMGRDPNIWSDPETFMPERFLDVEIDYKGQDFELIPFGAGRRICPGLNFAHRMLHVVLASLIQKFDWKLVGNIRPQDMDMREKFGITLQRNAPLMAIPIKL</sequence>
<evidence type="ECO:0000256" key="2">
    <source>
        <dbReference type="ARBA" id="ARBA00022723"/>
    </source>
</evidence>
<feature type="chain" id="PRO_5042812936" description="Cytochrome P450" evidence="7">
    <location>
        <begin position="20"/>
        <end position="499"/>
    </location>
</feature>
<evidence type="ECO:0008006" key="10">
    <source>
        <dbReference type="Google" id="ProtNLM"/>
    </source>
</evidence>
<feature type="signal peptide" evidence="7">
    <location>
        <begin position="1"/>
        <end position="19"/>
    </location>
</feature>
<comment type="caution">
    <text evidence="8">The sequence shown here is derived from an EMBL/GenBank/DDBJ whole genome shotgun (WGS) entry which is preliminary data.</text>
</comment>
<dbReference type="InterPro" id="IPR036396">
    <property type="entry name" value="Cyt_P450_sf"/>
</dbReference>
<dbReference type="PRINTS" id="PR00463">
    <property type="entry name" value="EP450I"/>
</dbReference>
<evidence type="ECO:0000256" key="3">
    <source>
        <dbReference type="ARBA" id="ARBA00023002"/>
    </source>
</evidence>
<accession>A0AAP0CGL3</accession>
<evidence type="ECO:0000256" key="7">
    <source>
        <dbReference type="SAM" id="SignalP"/>
    </source>
</evidence>
<protein>
    <recommendedName>
        <fullName evidence="10">Cytochrome P450</fullName>
    </recommendedName>
</protein>
<keyword evidence="7" id="KW-0732">Signal</keyword>
<gene>
    <name evidence="8" type="ORF">SSX86_027320</name>
</gene>
<dbReference type="PANTHER" id="PTHR47950">
    <property type="entry name" value="CYTOCHROME P450, FAMILY 76, SUBFAMILY C, POLYPEPTIDE 5-RELATED"/>
    <property type="match status" value="1"/>
</dbReference>
<dbReference type="InterPro" id="IPR017972">
    <property type="entry name" value="Cyt_P450_CS"/>
</dbReference>
<evidence type="ECO:0000313" key="8">
    <source>
        <dbReference type="EMBL" id="KAK9056230.1"/>
    </source>
</evidence>
<evidence type="ECO:0000313" key="9">
    <source>
        <dbReference type="Proteomes" id="UP001408789"/>
    </source>
</evidence>
<dbReference type="Gene3D" id="1.10.630.10">
    <property type="entry name" value="Cytochrome P450"/>
    <property type="match status" value="1"/>
</dbReference>
<dbReference type="Proteomes" id="UP001408789">
    <property type="component" value="Unassembled WGS sequence"/>
</dbReference>
<name>A0AAP0CGL3_9ASTR</name>
<dbReference type="InterPro" id="IPR002401">
    <property type="entry name" value="Cyt_P450_E_grp-I"/>
</dbReference>
<keyword evidence="4 5" id="KW-0408">Iron</keyword>
<dbReference type="GO" id="GO:0004497">
    <property type="term" value="F:monooxygenase activity"/>
    <property type="evidence" value="ECO:0007669"/>
    <property type="project" value="UniProtKB-KW"/>
</dbReference>
<dbReference type="GO" id="GO:0005506">
    <property type="term" value="F:iron ion binding"/>
    <property type="evidence" value="ECO:0007669"/>
    <property type="project" value="InterPro"/>
</dbReference>
<evidence type="ECO:0000256" key="5">
    <source>
        <dbReference type="PIRSR" id="PIRSR602401-1"/>
    </source>
</evidence>
<dbReference type="PANTHER" id="PTHR47950:SF48">
    <property type="entry name" value="CYTOCHROME P450 FAMILY PROTEIN, EXPRESSED"/>
    <property type="match status" value="1"/>
</dbReference>
<keyword evidence="9" id="KW-1185">Reference proteome</keyword>
<dbReference type="PROSITE" id="PS00086">
    <property type="entry name" value="CYTOCHROME_P450"/>
    <property type="match status" value="1"/>
</dbReference>
<keyword evidence="3 6" id="KW-0560">Oxidoreductase</keyword>